<name>A0A0G1L769_9BACT</name>
<dbReference type="GO" id="GO:0006020">
    <property type="term" value="P:inositol metabolic process"/>
    <property type="evidence" value="ECO:0007669"/>
    <property type="project" value="TreeGrafter"/>
</dbReference>
<dbReference type="InterPro" id="IPR000760">
    <property type="entry name" value="Inositol_monophosphatase-like"/>
</dbReference>
<evidence type="ECO:0000313" key="4">
    <source>
        <dbReference type="EMBL" id="KKT91841.1"/>
    </source>
</evidence>
<feature type="binding site" evidence="3">
    <location>
        <position position="85"/>
    </location>
    <ligand>
        <name>Mg(2+)</name>
        <dbReference type="ChEBI" id="CHEBI:18420"/>
        <label>1</label>
        <note>catalytic</note>
    </ligand>
</feature>
<evidence type="ECO:0000256" key="1">
    <source>
        <dbReference type="ARBA" id="ARBA00022723"/>
    </source>
</evidence>
<feature type="binding site" evidence="3">
    <location>
        <position position="64"/>
    </location>
    <ligand>
        <name>Mg(2+)</name>
        <dbReference type="ChEBI" id="CHEBI:18420"/>
        <label>1</label>
        <note>catalytic</note>
    </ligand>
</feature>
<evidence type="ECO:0000313" key="5">
    <source>
        <dbReference type="Proteomes" id="UP000033966"/>
    </source>
</evidence>
<feature type="binding site" evidence="3">
    <location>
        <position position="208"/>
    </location>
    <ligand>
        <name>Mg(2+)</name>
        <dbReference type="ChEBI" id="CHEBI:18420"/>
        <label>1</label>
        <note>catalytic</note>
    </ligand>
</feature>
<dbReference type="Gene3D" id="3.40.190.80">
    <property type="match status" value="1"/>
</dbReference>
<dbReference type="SUPFAM" id="SSF56655">
    <property type="entry name" value="Carbohydrate phosphatase"/>
    <property type="match status" value="1"/>
</dbReference>
<dbReference type="EMBL" id="LCKF01000008">
    <property type="protein sequence ID" value="KKT91841.1"/>
    <property type="molecule type" value="Genomic_DNA"/>
</dbReference>
<dbReference type="AlphaFoldDB" id="A0A0G1L769"/>
<dbReference type="Proteomes" id="UP000033966">
    <property type="component" value="Unassembled WGS sequence"/>
</dbReference>
<dbReference type="PATRIC" id="fig|1618662.3.peg.225"/>
<proteinExistence type="predicted"/>
<comment type="caution">
    <text evidence="4">The sequence shown here is derived from an EMBL/GenBank/DDBJ whole genome shotgun (WGS) entry which is preliminary data.</text>
</comment>
<evidence type="ECO:0000256" key="3">
    <source>
        <dbReference type="PIRSR" id="PIRSR600760-2"/>
    </source>
</evidence>
<reference evidence="4 5" key="1">
    <citation type="journal article" date="2015" name="Nature">
        <title>rRNA introns, odd ribosomes, and small enigmatic genomes across a large radiation of phyla.</title>
        <authorList>
            <person name="Brown C.T."/>
            <person name="Hug L.A."/>
            <person name="Thomas B.C."/>
            <person name="Sharon I."/>
            <person name="Castelle C.J."/>
            <person name="Singh A."/>
            <person name="Wilkins M.J."/>
            <person name="Williams K.H."/>
            <person name="Banfield J.F."/>
        </authorList>
    </citation>
    <scope>NUCLEOTIDE SEQUENCE [LARGE SCALE GENOMIC DNA]</scope>
</reference>
<feature type="binding site" evidence="3">
    <location>
        <position position="82"/>
    </location>
    <ligand>
        <name>Mg(2+)</name>
        <dbReference type="ChEBI" id="CHEBI:18420"/>
        <label>1</label>
        <note>catalytic</note>
    </ligand>
</feature>
<dbReference type="GO" id="GO:0008934">
    <property type="term" value="F:inositol monophosphate 1-phosphatase activity"/>
    <property type="evidence" value="ECO:0007669"/>
    <property type="project" value="TreeGrafter"/>
</dbReference>
<organism evidence="4 5">
    <name type="scientific">Candidatus Jorgensenbacteria bacterium GW2011_GWA2_45_13</name>
    <dbReference type="NCBI Taxonomy" id="1618662"/>
    <lineage>
        <taxon>Bacteria</taxon>
        <taxon>Candidatus Joergenseniibacteriota</taxon>
    </lineage>
</organism>
<dbReference type="PRINTS" id="PR00377">
    <property type="entry name" value="IMPHPHTASES"/>
</dbReference>
<sequence length="271" mass="29840">MNKELKLAIETAEEAGAILLQYYGTNLDVSIKDNNTPVSNADIAANNFIIEKLSANFPYPILSEESADNQDRLHSYKIWIVDPLDGTRDFIGKTGEFAIEIALVQTGEPILGVVYAPVTKELFWAEKGRGAYRKTDAGVQTLKVSKIDSFSEARFTIPTLSPEQISAMEDMGAKNRTRVGSIALKMCRIAQGEYEAYFFPTSRTAEWDDCGAGVILTEAGGALSDLFGKPLLYNQPSAKRTRGIVASNGVLHSEILKRVSSITKERYEMLN</sequence>
<dbReference type="Pfam" id="PF00459">
    <property type="entry name" value="Inositol_P"/>
    <property type="match status" value="1"/>
</dbReference>
<protein>
    <submittedName>
        <fullName evidence="4">Inositol monophosphatase</fullName>
    </submittedName>
</protein>
<keyword evidence="1 3" id="KW-0479">Metal-binding</keyword>
<dbReference type="PANTHER" id="PTHR20854">
    <property type="entry name" value="INOSITOL MONOPHOSPHATASE"/>
    <property type="match status" value="1"/>
</dbReference>
<dbReference type="PANTHER" id="PTHR20854:SF4">
    <property type="entry name" value="INOSITOL-1-MONOPHOSPHATASE-RELATED"/>
    <property type="match status" value="1"/>
</dbReference>
<dbReference type="InterPro" id="IPR020550">
    <property type="entry name" value="Inositol_monophosphatase_CS"/>
</dbReference>
<gene>
    <name evidence="4" type="ORF">UW92_C0008G0012</name>
</gene>
<dbReference type="CDD" id="cd01638">
    <property type="entry name" value="CysQ"/>
    <property type="match status" value="1"/>
</dbReference>
<dbReference type="GO" id="GO:0007165">
    <property type="term" value="P:signal transduction"/>
    <property type="evidence" value="ECO:0007669"/>
    <property type="project" value="TreeGrafter"/>
</dbReference>
<accession>A0A0G1L769</accession>
<dbReference type="PROSITE" id="PS00630">
    <property type="entry name" value="IMP_2"/>
    <property type="match status" value="1"/>
</dbReference>
<keyword evidence="2 3" id="KW-0460">Magnesium</keyword>
<dbReference type="GO" id="GO:0046854">
    <property type="term" value="P:phosphatidylinositol phosphate biosynthetic process"/>
    <property type="evidence" value="ECO:0007669"/>
    <property type="project" value="InterPro"/>
</dbReference>
<dbReference type="GO" id="GO:0046872">
    <property type="term" value="F:metal ion binding"/>
    <property type="evidence" value="ECO:0007669"/>
    <property type="project" value="UniProtKB-KW"/>
</dbReference>
<comment type="cofactor">
    <cofactor evidence="3">
        <name>Mg(2+)</name>
        <dbReference type="ChEBI" id="CHEBI:18420"/>
    </cofactor>
</comment>
<evidence type="ECO:0000256" key="2">
    <source>
        <dbReference type="ARBA" id="ARBA00022842"/>
    </source>
</evidence>
<feature type="binding site" evidence="3">
    <location>
        <position position="84"/>
    </location>
    <ligand>
        <name>Mg(2+)</name>
        <dbReference type="ChEBI" id="CHEBI:18420"/>
        <label>1</label>
        <note>catalytic</note>
    </ligand>
</feature>
<dbReference type="Gene3D" id="3.30.540.10">
    <property type="entry name" value="Fructose-1,6-Bisphosphatase, subunit A, domain 1"/>
    <property type="match status" value="1"/>
</dbReference>